<feature type="domain" description="Histidine kinase" evidence="8">
    <location>
        <begin position="637"/>
        <end position="906"/>
    </location>
</feature>
<dbReference type="InterPro" id="IPR003594">
    <property type="entry name" value="HATPase_dom"/>
</dbReference>
<dbReference type="Gene3D" id="3.30.450.40">
    <property type="match status" value="1"/>
</dbReference>
<dbReference type="Pfam" id="PF00072">
    <property type="entry name" value="Response_reg"/>
    <property type="match status" value="1"/>
</dbReference>
<dbReference type="SUPFAM" id="SSF52172">
    <property type="entry name" value="CheY-like"/>
    <property type="match status" value="1"/>
</dbReference>
<evidence type="ECO:0000256" key="1">
    <source>
        <dbReference type="ARBA" id="ARBA00000085"/>
    </source>
</evidence>
<dbReference type="SMART" id="SM00387">
    <property type="entry name" value="HATPase_c"/>
    <property type="match status" value="1"/>
</dbReference>
<sequence>MSPRVHSESARQRELYKYWQPNESVFPAAQYDESFNSDYSPRPSYDSALTAYAQLGALRCNAKRGMISVVDQNSQYIIAEGTKTLSLQDGSVTDHDDQLWFGLRTIPRQMGICATALGQFTTTPGHEGLTQDAPFTPLQFVIPDLSKDPRFENQLFVCGVPYLRFYAGVPIYSPAGYIIGIYSIVDDKPRENFGERDLNVLKDLAATVMDHLVLGTIRSRHQRAERMWLRSGHLANGPTTKDGSRGEWSLKAQAEAEFGPEETETIESRHPDLVRAKDGRRGLRNDVAPEPTLSSPDMTDALSGEIPICPQTNKSGCTSQGGAQDSVLGLMKDFTTDSAPPRVRSASPPQAPVPLELTKPGDYKKNTGADGQLLSTSQGIKAILSRASNLIRESIEVEGCLFLGSSAMAFKDNSVRSAAKGGGASMSQPETLSESNSDGENRNPTMSDSTEDEAGQELKPNDFEHSATSICELLGCSFKFDPDVNSSRIKEQFRFSHDFLRRILKRYPNGGILNFESDDKVSSSENGTESSLNDDRLAKENRRARKRETNSSLKQLDEQTIRNVFPGIRCLAFFPLREPSTNSWLCGLFAWTNGPMRVLDPVDDLAYLAAFGNSIMAEKSRFDAVLADQMKNDFMSTVSHELRSPLHGILAGAELLKDLSTTVAQSDLENTINVCGRTLLDTVNHILDFTELNRSRKPKSFIHKSAGDGRLSSHKSVLAYSPIQQVEKINLSKLIEEAVDSTLVDYDFSRSETAAAPTLNHQGHTPEMNKPSQELNALARSPTRIRVILDIEARSSWAFASTPGAWRHILMNLFGNSLKYTKDGYIHVSLRSMPGKDGRPSVILSVKDTGEGISAQFLKHHAFRPFMQEDSLSTGTGLGLSIVERIVHDMNGEITIKSDKGAGTSFVADSSSVTSGAAQRLERALVNTLTQWFDLHIVKSSSMLDEKADLYLLLGDEFGGLARSQETSGAHSYPKQLTDLMIKNKVIVLSTAASAARNGSSEFWKLAQFVQQPFGPHKLARAFDAFLSAKTTTQEALLGLRTKSLPMIPASQPLVNAEPPSPISLPNHSKTKENDLITSEKPFTLSHTIAPLLFPIRTNRVQDPILPLRSQVLLVEDNEINLKLLVMYMRKLKFSYRTAVNGLEAFQLYEVHHATLRFVITDISMPVMDGIVSTLEMRRFEKEKGIAPATIVALTGISSIKAREKIIASGVDKVFTKPMPLASVKELLLQAGLGRDA</sequence>
<dbReference type="GO" id="GO:0009927">
    <property type="term" value="F:histidine phosphotransfer kinase activity"/>
    <property type="evidence" value="ECO:0007669"/>
    <property type="project" value="TreeGrafter"/>
</dbReference>
<dbReference type="OrthoDB" id="303614at2759"/>
<evidence type="ECO:0000256" key="2">
    <source>
        <dbReference type="ARBA" id="ARBA00012438"/>
    </source>
</evidence>
<evidence type="ECO:0000256" key="7">
    <source>
        <dbReference type="SAM" id="MobiDB-lite"/>
    </source>
</evidence>
<organism evidence="10 11">
    <name type="scientific">Botrytis tulipae</name>
    <dbReference type="NCBI Taxonomy" id="87230"/>
    <lineage>
        <taxon>Eukaryota</taxon>
        <taxon>Fungi</taxon>
        <taxon>Dikarya</taxon>
        <taxon>Ascomycota</taxon>
        <taxon>Pezizomycotina</taxon>
        <taxon>Leotiomycetes</taxon>
        <taxon>Helotiales</taxon>
        <taxon>Sclerotiniaceae</taxon>
        <taxon>Botrytis</taxon>
    </lineage>
</organism>
<dbReference type="Proteomes" id="UP000297777">
    <property type="component" value="Unassembled WGS sequence"/>
</dbReference>
<dbReference type="GO" id="GO:0000155">
    <property type="term" value="F:phosphorelay sensor kinase activity"/>
    <property type="evidence" value="ECO:0007669"/>
    <property type="project" value="InterPro"/>
</dbReference>
<dbReference type="InterPro" id="IPR004358">
    <property type="entry name" value="Sig_transdc_His_kin-like_C"/>
</dbReference>
<dbReference type="EMBL" id="PQXH01000342">
    <property type="protein sequence ID" value="TGO07030.1"/>
    <property type="molecule type" value="Genomic_DNA"/>
</dbReference>
<dbReference type="InterPro" id="IPR001789">
    <property type="entry name" value="Sig_transdc_resp-reg_receiver"/>
</dbReference>
<evidence type="ECO:0000313" key="11">
    <source>
        <dbReference type="Proteomes" id="UP000297777"/>
    </source>
</evidence>
<comment type="catalytic activity">
    <reaction evidence="1">
        <text>ATP + protein L-histidine = ADP + protein N-phospho-L-histidine.</text>
        <dbReference type="EC" id="2.7.13.3"/>
    </reaction>
</comment>
<dbReference type="Gene3D" id="3.40.50.2300">
    <property type="match status" value="1"/>
</dbReference>
<dbReference type="PANTHER" id="PTHR43047:SF72">
    <property type="entry name" value="OSMOSENSING HISTIDINE PROTEIN KINASE SLN1"/>
    <property type="match status" value="1"/>
</dbReference>
<evidence type="ECO:0000256" key="4">
    <source>
        <dbReference type="ARBA" id="ARBA00022679"/>
    </source>
</evidence>
<dbReference type="CDD" id="cd17546">
    <property type="entry name" value="REC_hyHK_CKI1_RcsC-like"/>
    <property type="match status" value="1"/>
</dbReference>
<dbReference type="Gene3D" id="1.10.287.130">
    <property type="match status" value="1"/>
</dbReference>
<feature type="region of interest" description="Disordered" evidence="7">
    <location>
        <begin position="277"/>
        <end position="372"/>
    </location>
</feature>
<keyword evidence="4" id="KW-0808">Transferase</keyword>
<evidence type="ECO:0000256" key="3">
    <source>
        <dbReference type="ARBA" id="ARBA00022553"/>
    </source>
</evidence>
<name>A0A4Z1E6P0_9HELO</name>
<proteinExistence type="predicted"/>
<evidence type="ECO:0000256" key="6">
    <source>
        <dbReference type="PROSITE-ProRule" id="PRU00169"/>
    </source>
</evidence>
<feature type="region of interest" description="Disordered" evidence="7">
    <location>
        <begin position="515"/>
        <end position="552"/>
    </location>
</feature>
<dbReference type="Pfam" id="PF00512">
    <property type="entry name" value="HisKA"/>
    <property type="match status" value="1"/>
</dbReference>
<evidence type="ECO:0000259" key="8">
    <source>
        <dbReference type="PROSITE" id="PS50109"/>
    </source>
</evidence>
<dbReference type="SMART" id="SM00388">
    <property type="entry name" value="HisKA"/>
    <property type="match status" value="1"/>
</dbReference>
<dbReference type="SUPFAM" id="SSF55874">
    <property type="entry name" value="ATPase domain of HSP90 chaperone/DNA topoisomerase II/histidine kinase"/>
    <property type="match status" value="1"/>
</dbReference>
<dbReference type="InterPro" id="IPR005467">
    <property type="entry name" value="His_kinase_dom"/>
</dbReference>
<dbReference type="PROSITE" id="PS50109">
    <property type="entry name" value="HIS_KIN"/>
    <property type="match status" value="1"/>
</dbReference>
<dbReference type="PANTHER" id="PTHR43047">
    <property type="entry name" value="TWO-COMPONENT HISTIDINE PROTEIN KINASE"/>
    <property type="match status" value="1"/>
</dbReference>
<keyword evidence="5" id="KW-0418">Kinase</keyword>
<feature type="region of interest" description="Disordered" evidence="7">
    <location>
        <begin position="418"/>
        <end position="457"/>
    </location>
</feature>
<dbReference type="InterPro" id="IPR029016">
    <property type="entry name" value="GAF-like_dom_sf"/>
</dbReference>
<accession>A0A4Z1E6P0</accession>
<dbReference type="PROSITE" id="PS50110">
    <property type="entry name" value="RESPONSE_REGULATORY"/>
    <property type="match status" value="1"/>
</dbReference>
<comment type="caution">
    <text evidence="10">The sequence shown here is derived from an EMBL/GenBank/DDBJ whole genome shotgun (WGS) entry which is preliminary data.</text>
</comment>
<dbReference type="EC" id="2.7.13.3" evidence="2"/>
<dbReference type="FunFam" id="1.10.287.130:FF:000023">
    <property type="entry name" value="Sensor histidine kinase/response regulator, putative"/>
    <property type="match status" value="1"/>
</dbReference>
<dbReference type="Pfam" id="PF02518">
    <property type="entry name" value="HATPase_c"/>
    <property type="match status" value="1"/>
</dbReference>
<feature type="compositionally biased region" description="Low complexity" evidence="7">
    <location>
        <begin position="338"/>
        <end position="348"/>
    </location>
</feature>
<dbReference type="FunFam" id="3.30.450.40:FF:000083">
    <property type="entry name" value="Sensor histidine kinase/response regulator, putative (AFU_orthologue AFUA_4G00660)"/>
    <property type="match status" value="1"/>
</dbReference>
<feature type="compositionally biased region" description="Polar residues" evidence="7">
    <location>
        <begin position="310"/>
        <end position="323"/>
    </location>
</feature>
<gene>
    <name evidence="10" type="ORF">BTUL_0344g00010</name>
</gene>
<dbReference type="InterPro" id="IPR036890">
    <property type="entry name" value="HATPase_C_sf"/>
</dbReference>
<dbReference type="SUPFAM" id="SSF55781">
    <property type="entry name" value="GAF domain-like"/>
    <property type="match status" value="1"/>
</dbReference>
<dbReference type="SUPFAM" id="SSF47384">
    <property type="entry name" value="Homodimeric domain of signal transducing histidine kinase"/>
    <property type="match status" value="1"/>
</dbReference>
<reference evidence="10 11" key="1">
    <citation type="submission" date="2017-12" db="EMBL/GenBank/DDBJ databases">
        <title>Comparative genomics of Botrytis spp.</title>
        <authorList>
            <person name="Valero-Jimenez C.A."/>
            <person name="Tapia P."/>
            <person name="Veloso J."/>
            <person name="Silva-Moreno E."/>
            <person name="Staats M."/>
            <person name="Valdes J.H."/>
            <person name="Van Kan J.A.L."/>
        </authorList>
    </citation>
    <scope>NUCLEOTIDE SEQUENCE [LARGE SCALE GENOMIC DNA]</scope>
    <source>
        <strain evidence="10 11">Bt9001</strain>
    </source>
</reference>
<dbReference type="InterPro" id="IPR003661">
    <property type="entry name" value="HisK_dim/P_dom"/>
</dbReference>
<dbReference type="SMART" id="SM00448">
    <property type="entry name" value="REC"/>
    <property type="match status" value="1"/>
</dbReference>
<dbReference type="AlphaFoldDB" id="A0A4Z1E6P0"/>
<dbReference type="Gene3D" id="3.30.565.10">
    <property type="entry name" value="Histidine kinase-like ATPase, C-terminal domain"/>
    <property type="match status" value="1"/>
</dbReference>
<evidence type="ECO:0000313" key="10">
    <source>
        <dbReference type="EMBL" id="TGO07030.1"/>
    </source>
</evidence>
<dbReference type="CDD" id="cd00082">
    <property type="entry name" value="HisKA"/>
    <property type="match status" value="1"/>
</dbReference>
<feature type="compositionally biased region" description="Polar residues" evidence="7">
    <location>
        <begin position="425"/>
        <end position="448"/>
    </location>
</feature>
<feature type="modified residue" description="4-aspartylphosphate" evidence="6">
    <location>
        <position position="1162"/>
    </location>
</feature>
<keyword evidence="11" id="KW-1185">Reference proteome</keyword>
<dbReference type="PRINTS" id="PR00344">
    <property type="entry name" value="BCTRLSENSOR"/>
</dbReference>
<dbReference type="InterPro" id="IPR036097">
    <property type="entry name" value="HisK_dim/P_sf"/>
</dbReference>
<keyword evidence="3 6" id="KW-0597">Phosphoprotein</keyword>
<evidence type="ECO:0000256" key="5">
    <source>
        <dbReference type="ARBA" id="ARBA00022777"/>
    </source>
</evidence>
<dbReference type="InterPro" id="IPR011006">
    <property type="entry name" value="CheY-like_superfamily"/>
</dbReference>
<feature type="domain" description="Response regulatory" evidence="9">
    <location>
        <begin position="1111"/>
        <end position="1232"/>
    </location>
</feature>
<protein>
    <recommendedName>
        <fullName evidence="2">histidine kinase</fullName>
        <ecNumber evidence="2">2.7.13.3</ecNumber>
    </recommendedName>
</protein>
<dbReference type="GO" id="GO:0005886">
    <property type="term" value="C:plasma membrane"/>
    <property type="evidence" value="ECO:0007669"/>
    <property type="project" value="TreeGrafter"/>
</dbReference>
<evidence type="ECO:0000259" key="9">
    <source>
        <dbReference type="PROSITE" id="PS50110"/>
    </source>
</evidence>